<keyword evidence="7" id="KW-1185">Reference proteome</keyword>
<dbReference type="Pfam" id="PF00535">
    <property type="entry name" value="Glycos_transf_2"/>
    <property type="match status" value="1"/>
</dbReference>
<dbReference type="PANTHER" id="PTHR43685:SF5">
    <property type="entry name" value="GLYCOSYLTRANSFERASE EPSE-RELATED"/>
    <property type="match status" value="1"/>
</dbReference>
<dbReference type="Proteomes" id="UP000477750">
    <property type="component" value="Unassembled WGS sequence"/>
</dbReference>
<keyword evidence="2" id="KW-0328">Glycosyltransferase</keyword>
<evidence type="ECO:0000256" key="3">
    <source>
        <dbReference type="ARBA" id="ARBA00022679"/>
    </source>
</evidence>
<comment type="caution">
    <text evidence="6">The sequence shown here is derived from an EMBL/GenBank/DDBJ whole genome shotgun (WGS) entry which is preliminary data.</text>
</comment>
<evidence type="ECO:0000259" key="5">
    <source>
        <dbReference type="Pfam" id="PF00535"/>
    </source>
</evidence>
<keyword evidence="3 6" id="KW-0808">Transferase</keyword>
<evidence type="ECO:0000256" key="1">
    <source>
        <dbReference type="ARBA" id="ARBA00006739"/>
    </source>
</evidence>
<dbReference type="SUPFAM" id="SSF53448">
    <property type="entry name" value="Nucleotide-diphospho-sugar transferases"/>
    <property type="match status" value="1"/>
</dbReference>
<dbReference type="CDD" id="cd00761">
    <property type="entry name" value="Glyco_tranf_GTA_type"/>
    <property type="match status" value="1"/>
</dbReference>
<organism evidence="6 7">
    <name type="scientific">Glycomyces albidus</name>
    <dbReference type="NCBI Taxonomy" id="2656774"/>
    <lineage>
        <taxon>Bacteria</taxon>
        <taxon>Bacillati</taxon>
        <taxon>Actinomycetota</taxon>
        <taxon>Actinomycetes</taxon>
        <taxon>Glycomycetales</taxon>
        <taxon>Glycomycetaceae</taxon>
        <taxon>Glycomyces</taxon>
    </lineage>
</organism>
<feature type="domain" description="Glycosyltransferase 2-like" evidence="5">
    <location>
        <begin position="179"/>
        <end position="294"/>
    </location>
</feature>
<feature type="compositionally biased region" description="Basic residues" evidence="4">
    <location>
        <begin position="561"/>
        <end position="573"/>
    </location>
</feature>
<dbReference type="InterPro" id="IPR001173">
    <property type="entry name" value="Glyco_trans_2-like"/>
</dbReference>
<dbReference type="Gene3D" id="3.90.550.10">
    <property type="entry name" value="Spore Coat Polysaccharide Biosynthesis Protein SpsA, Chain A"/>
    <property type="match status" value="1"/>
</dbReference>
<evidence type="ECO:0000256" key="2">
    <source>
        <dbReference type="ARBA" id="ARBA00022676"/>
    </source>
</evidence>
<gene>
    <name evidence="6" type="ORF">GFD30_18220</name>
</gene>
<dbReference type="InterPro" id="IPR050834">
    <property type="entry name" value="Glycosyltransf_2"/>
</dbReference>
<dbReference type="GO" id="GO:0016757">
    <property type="term" value="F:glycosyltransferase activity"/>
    <property type="evidence" value="ECO:0007669"/>
    <property type="project" value="UniProtKB-KW"/>
</dbReference>
<evidence type="ECO:0000313" key="7">
    <source>
        <dbReference type="Proteomes" id="UP000477750"/>
    </source>
</evidence>
<feature type="region of interest" description="Disordered" evidence="4">
    <location>
        <begin position="536"/>
        <end position="579"/>
    </location>
</feature>
<accession>A0A6L5GCW8</accession>
<dbReference type="PANTHER" id="PTHR43685">
    <property type="entry name" value="GLYCOSYLTRANSFERASE"/>
    <property type="match status" value="1"/>
</dbReference>
<evidence type="ECO:0000313" key="6">
    <source>
        <dbReference type="EMBL" id="MQM27490.1"/>
    </source>
</evidence>
<sequence>MHEWGQYHNSRLAPHVLARLAYPDDPDALLHFCDNEARIAKAALNLEAVCALGATLGLNARTRDERAAALGLLDLAQRRLSGRMPKAYRELHVMTAYLNGEHGRVKELLRSYRGLPDVLGAAFRCQDAHPRSGGSEREYLRRLREFAKWPELLDPEGGLGIDRLRTAPVAPVEDGPLISVVMTCFEPDERLLTAVRSVAAQSWQQWELLLVDDGSGPEYADVLLEAAAVDPRVKLMIQPENAGTYQARNRAMALAKGRFITGLDSDDWAHPRRLELQVRPLISRPDLVMVESFSIAVREDLSLMIDPQIAVVAARSTPIMIRARKVLDRVGFYDEVRRTADSEYRFRIKAAFGRQAALRLKERPLTLVRHCEGTLSAGEVSRHWMSASRFAYHSGFTRWHRRIADGDASPFLASFARPRPFPITRDITRAKAESLAITYDRIYGADWSLLDKRRRAMLDDAARRAALGEAVGLVHCPDWTGVDGDRSLVHETVLAAAAEHGLDFIDLDERHTASVTVPTAAYAELFRFEHPHLDGDRIRVHSPEPADPPAAAGEAGERPTGPRRHAGRARRPLGRALAE</sequence>
<protein>
    <submittedName>
        <fullName evidence="6">Glycosyltransferase</fullName>
    </submittedName>
</protein>
<dbReference type="EMBL" id="WIAO01000024">
    <property type="protein sequence ID" value="MQM27490.1"/>
    <property type="molecule type" value="Genomic_DNA"/>
</dbReference>
<comment type="similarity">
    <text evidence="1">Belongs to the glycosyltransferase 2 family.</text>
</comment>
<evidence type="ECO:0000256" key="4">
    <source>
        <dbReference type="SAM" id="MobiDB-lite"/>
    </source>
</evidence>
<feature type="non-terminal residue" evidence="6">
    <location>
        <position position="579"/>
    </location>
</feature>
<dbReference type="AlphaFoldDB" id="A0A6L5GCW8"/>
<proteinExistence type="inferred from homology"/>
<dbReference type="InterPro" id="IPR029044">
    <property type="entry name" value="Nucleotide-diphossugar_trans"/>
</dbReference>
<name>A0A6L5GCW8_9ACTN</name>
<dbReference type="RefSeq" id="WP_153026624.1">
    <property type="nucleotide sequence ID" value="NZ_WIAO01000024.1"/>
</dbReference>
<reference evidence="6 7" key="1">
    <citation type="submission" date="2019-10" db="EMBL/GenBank/DDBJ databases">
        <title>Glycomyces albidus sp. nov., a novel actinomycete isolated from rhizosphere soil of wheat (Triticum aestivum L.).</title>
        <authorList>
            <person name="Qian L."/>
        </authorList>
    </citation>
    <scope>NUCLEOTIDE SEQUENCE [LARGE SCALE GENOMIC DNA]</scope>
    <source>
        <strain evidence="6 7">NEAU-7082</strain>
    </source>
</reference>